<protein>
    <submittedName>
        <fullName evidence="1">Uncharacterized protein</fullName>
    </submittedName>
</protein>
<proteinExistence type="predicted"/>
<evidence type="ECO:0000313" key="2">
    <source>
        <dbReference type="Proteomes" id="UP000193642"/>
    </source>
</evidence>
<gene>
    <name evidence="1" type="ORF">BCR33DRAFT_64421</name>
</gene>
<accession>A0A1Y2CMR1</accession>
<name>A0A1Y2CMR1_9FUNG</name>
<organism evidence="1 2">
    <name type="scientific">Rhizoclosmatium globosum</name>
    <dbReference type="NCBI Taxonomy" id="329046"/>
    <lineage>
        <taxon>Eukaryota</taxon>
        <taxon>Fungi</taxon>
        <taxon>Fungi incertae sedis</taxon>
        <taxon>Chytridiomycota</taxon>
        <taxon>Chytridiomycota incertae sedis</taxon>
        <taxon>Chytridiomycetes</taxon>
        <taxon>Chytridiales</taxon>
        <taxon>Chytriomycetaceae</taxon>
        <taxon>Rhizoclosmatium</taxon>
    </lineage>
</organism>
<dbReference type="AlphaFoldDB" id="A0A1Y2CMR1"/>
<reference evidence="1 2" key="1">
    <citation type="submission" date="2016-07" db="EMBL/GenBank/DDBJ databases">
        <title>Pervasive Adenine N6-methylation of Active Genes in Fungi.</title>
        <authorList>
            <consortium name="DOE Joint Genome Institute"/>
            <person name="Mondo S.J."/>
            <person name="Dannebaum R.O."/>
            <person name="Kuo R.C."/>
            <person name="Labutti K."/>
            <person name="Haridas S."/>
            <person name="Kuo A."/>
            <person name="Salamov A."/>
            <person name="Ahrendt S.R."/>
            <person name="Lipzen A."/>
            <person name="Sullivan W."/>
            <person name="Andreopoulos W.B."/>
            <person name="Clum A."/>
            <person name="Lindquist E."/>
            <person name="Daum C."/>
            <person name="Ramamoorthy G.K."/>
            <person name="Gryganskyi A."/>
            <person name="Culley D."/>
            <person name="Magnuson J.K."/>
            <person name="James T.Y."/>
            <person name="O'Malley M.A."/>
            <person name="Stajich J.E."/>
            <person name="Spatafora J.W."/>
            <person name="Visel A."/>
            <person name="Grigoriev I.V."/>
        </authorList>
    </citation>
    <scope>NUCLEOTIDE SEQUENCE [LARGE SCALE GENOMIC DNA]</scope>
    <source>
        <strain evidence="1 2">JEL800</strain>
    </source>
</reference>
<sequence length="93" mass="10664">MVKGWLVVVFTATQELGTMCHNSRTVLVNKERGPVFVTHFRQASHHEPILSKQEIKQLHPLHLKCIQSQFKILATFDHSSVFKKNSSHSLIMT</sequence>
<comment type="caution">
    <text evidence="1">The sequence shown here is derived from an EMBL/GenBank/DDBJ whole genome shotgun (WGS) entry which is preliminary data.</text>
</comment>
<dbReference type="EMBL" id="MCGO01000012">
    <property type="protein sequence ID" value="ORY48328.1"/>
    <property type="molecule type" value="Genomic_DNA"/>
</dbReference>
<evidence type="ECO:0000313" key="1">
    <source>
        <dbReference type="EMBL" id="ORY48328.1"/>
    </source>
</evidence>
<dbReference type="Proteomes" id="UP000193642">
    <property type="component" value="Unassembled WGS sequence"/>
</dbReference>
<keyword evidence="2" id="KW-1185">Reference proteome</keyword>